<evidence type="ECO:0000259" key="1">
    <source>
        <dbReference type="Pfam" id="PF08241"/>
    </source>
</evidence>
<dbReference type="GO" id="GO:0008757">
    <property type="term" value="F:S-adenosylmethionine-dependent methyltransferase activity"/>
    <property type="evidence" value="ECO:0007669"/>
    <property type="project" value="InterPro"/>
</dbReference>
<dbReference type="OrthoDB" id="163232at2"/>
<protein>
    <submittedName>
        <fullName evidence="2">Class I SAM-dependent methyltransferase</fullName>
    </submittedName>
</protein>
<dbReference type="RefSeq" id="WP_120017203.1">
    <property type="nucleotide sequence ID" value="NZ_QZWZ01000025.1"/>
</dbReference>
<keyword evidence="2" id="KW-0808">Transferase</keyword>
<reference evidence="2 3" key="1">
    <citation type="submission" date="2018-09" db="EMBL/GenBank/DDBJ databases">
        <title>Mesorhizobium carmichaelinearum sp. nov. isolated from Carmichaelinea spp. root nodules in New Zealand.</title>
        <authorList>
            <person name="De Meyer S.E."/>
        </authorList>
    </citation>
    <scope>NUCLEOTIDE SEQUENCE [LARGE SCALE GENOMIC DNA]</scope>
    <source>
        <strain evidence="2 3">ICMP19557</strain>
    </source>
</reference>
<feature type="domain" description="Methyltransferase type 11" evidence="1">
    <location>
        <begin position="159"/>
        <end position="206"/>
    </location>
</feature>
<dbReference type="InterPro" id="IPR013216">
    <property type="entry name" value="Methyltransf_11"/>
</dbReference>
<sequence length="324" mass="36056">MLTLKMLAEWREFEHLMRQPGDPSVPIILYRDGRTITQAKSESPDMRTADYPVVRGQPALIDFSCSLVRADVLTASGMSLIRRRPNWLRITKGWLFGTANLSARNIVSFRDHILSHGVERPLVLMIGAATRGAGTEGLYETEAFRQIAFDIYPSGHTHFIADAHQIPLASGSVDGVCIQAVLEHVINPEQVVSEISRVLRPGGLVYAETPFMQQVHEGAYDFTRFTEVGHRWLFRNFETISRGALGGPGLSLYWAAKYFLRGFTRSRWLGDVLSLPFALAPLMDGMIGEGHKIDGSNGAYFLGKLTETSISLSSIVDEYRGAQR</sequence>
<dbReference type="InterPro" id="IPR029063">
    <property type="entry name" value="SAM-dependent_MTases_sf"/>
</dbReference>
<dbReference type="GO" id="GO:0032259">
    <property type="term" value="P:methylation"/>
    <property type="evidence" value="ECO:0007669"/>
    <property type="project" value="UniProtKB-KW"/>
</dbReference>
<keyword evidence="2" id="KW-0489">Methyltransferase</keyword>
<evidence type="ECO:0000313" key="2">
    <source>
        <dbReference type="EMBL" id="RJT32718.1"/>
    </source>
</evidence>
<dbReference type="Pfam" id="PF08241">
    <property type="entry name" value="Methyltransf_11"/>
    <property type="match status" value="1"/>
</dbReference>
<dbReference type="SUPFAM" id="SSF53335">
    <property type="entry name" value="S-adenosyl-L-methionine-dependent methyltransferases"/>
    <property type="match status" value="1"/>
</dbReference>
<accession>A0A3A5KAS9</accession>
<gene>
    <name evidence="2" type="ORF">D3227_26415</name>
</gene>
<dbReference type="Gene3D" id="3.40.50.150">
    <property type="entry name" value="Vaccinia Virus protein VP39"/>
    <property type="match status" value="1"/>
</dbReference>
<dbReference type="Proteomes" id="UP000272706">
    <property type="component" value="Unassembled WGS sequence"/>
</dbReference>
<proteinExistence type="predicted"/>
<organism evidence="2 3">
    <name type="scientific">Mesorhizobium waimense</name>
    <dbReference type="NCBI Taxonomy" id="1300307"/>
    <lineage>
        <taxon>Bacteria</taxon>
        <taxon>Pseudomonadati</taxon>
        <taxon>Pseudomonadota</taxon>
        <taxon>Alphaproteobacteria</taxon>
        <taxon>Hyphomicrobiales</taxon>
        <taxon>Phyllobacteriaceae</taxon>
        <taxon>Mesorhizobium</taxon>
    </lineage>
</organism>
<evidence type="ECO:0000313" key="3">
    <source>
        <dbReference type="Proteomes" id="UP000272706"/>
    </source>
</evidence>
<comment type="caution">
    <text evidence="2">The sequence shown here is derived from an EMBL/GenBank/DDBJ whole genome shotgun (WGS) entry which is preliminary data.</text>
</comment>
<dbReference type="CDD" id="cd02440">
    <property type="entry name" value="AdoMet_MTases"/>
    <property type="match status" value="1"/>
</dbReference>
<keyword evidence="3" id="KW-1185">Reference proteome</keyword>
<name>A0A3A5KAS9_9HYPH</name>
<dbReference type="EMBL" id="QZWZ01000025">
    <property type="protein sequence ID" value="RJT32718.1"/>
    <property type="molecule type" value="Genomic_DNA"/>
</dbReference>
<dbReference type="AlphaFoldDB" id="A0A3A5KAS9"/>